<sequence>HEGGFRSPLPQRSQNPDEAYLPPRRVICREQSGSKYKRKGKYPAVACQWEMPGRYYSGKENEGRCYSESKFNETLWKEEAENHTKISRSSSCQSEWPSACNCICQWRQVLWSKSNHKCLGTQDTTAQGVQLVSAVGIRRIFWRRSDQHRSWLAGKPRPLWCQQ</sequence>
<feature type="non-terminal residue" evidence="2">
    <location>
        <position position="163"/>
    </location>
</feature>
<accession>H2EIG7</accession>
<evidence type="ECO:0000313" key="2">
    <source>
        <dbReference type="EMBL" id="AEX97089.1"/>
    </source>
</evidence>
<reference evidence="2" key="1">
    <citation type="submission" date="2011-10" db="EMBL/GenBank/DDBJ databases">
        <title>Characterization and isolation of differentially expressed bud sport genes in apple by suppression subtractive hybridization.</title>
        <authorList>
            <person name="Song Y."/>
        </authorList>
    </citation>
    <scope>NUCLEOTIDE SEQUENCE</scope>
</reference>
<protein>
    <submittedName>
        <fullName evidence="2">Carboxyl-terminal peptidase</fullName>
    </submittedName>
</protein>
<gene>
    <name evidence="2" type="primary">CTP</name>
</gene>
<feature type="non-terminal residue" evidence="2">
    <location>
        <position position="1"/>
    </location>
</feature>
<organism evidence="2">
    <name type="scientific">Malus domestica</name>
    <name type="common">Apple</name>
    <name type="synonym">Pyrus malus</name>
    <dbReference type="NCBI Taxonomy" id="3750"/>
    <lineage>
        <taxon>Eukaryota</taxon>
        <taxon>Viridiplantae</taxon>
        <taxon>Streptophyta</taxon>
        <taxon>Embryophyta</taxon>
        <taxon>Tracheophyta</taxon>
        <taxon>Spermatophyta</taxon>
        <taxon>Magnoliopsida</taxon>
        <taxon>eudicotyledons</taxon>
        <taxon>Gunneridae</taxon>
        <taxon>Pentapetalae</taxon>
        <taxon>rosids</taxon>
        <taxon>fabids</taxon>
        <taxon>Rosales</taxon>
        <taxon>Rosaceae</taxon>
        <taxon>Amygdaloideae</taxon>
        <taxon>Maleae</taxon>
        <taxon>Malus</taxon>
    </lineage>
</organism>
<proteinExistence type="evidence at transcript level"/>
<dbReference type="EMBL" id="JN941571">
    <property type="protein sequence ID" value="AEX97089.1"/>
    <property type="molecule type" value="mRNA"/>
</dbReference>
<feature type="region of interest" description="Disordered" evidence="1">
    <location>
        <begin position="1"/>
        <end position="23"/>
    </location>
</feature>
<dbReference type="AlphaFoldDB" id="H2EIG7"/>
<evidence type="ECO:0000256" key="1">
    <source>
        <dbReference type="SAM" id="MobiDB-lite"/>
    </source>
</evidence>
<name>H2EIG7_MALDO</name>